<proteinExistence type="predicted"/>
<keyword evidence="1 2" id="KW-0129">CBS domain</keyword>
<feature type="domain" description="CBS" evidence="3">
    <location>
        <begin position="78"/>
        <end position="136"/>
    </location>
</feature>
<dbReference type="InterPro" id="IPR045865">
    <property type="entry name" value="ACT-like_dom_sf"/>
</dbReference>
<evidence type="ECO:0000313" key="6">
    <source>
        <dbReference type="Proteomes" id="UP000037405"/>
    </source>
</evidence>
<dbReference type="InterPro" id="IPR051257">
    <property type="entry name" value="Diverse_CBS-Domain"/>
</dbReference>
<dbReference type="Gene3D" id="3.30.70.260">
    <property type="match status" value="1"/>
</dbReference>
<dbReference type="SMART" id="SM00116">
    <property type="entry name" value="CBS"/>
    <property type="match status" value="2"/>
</dbReference>
<dbReference type="CDD" id="cd04883">
    <property type="entry name" value="ACT_AcuB"/>
    <property type="match status" value="1"/>
</dbReference>
<dbReference type="OrthoDB" id="9781631at2"/>
<dbReference type="InterPro" id="IPR002912">
    <property type="entry name" value="ACT_dom"/>
</dbReference>
<gene>
    <name evidence="5" type="ORF">AF331_00580</name>
</gene>
<accession>A0A0M0GMK7</accession>
<dbReference type="SUPFAM" id="SSF55021">
    <property type="entry name" value="ACT-like"/>
    <property type="match status" value="1"/>
</dbReference>
<evidence type="ECO:0000256" key="1">
    <source>
        <dbReference type="ARBA" id="ARBA00023122"/>
    </source>
</evidence>
<dbReference type="Pfam" id="PF00571">
    <property type="entry name" value="CBS"/>
    <property type="match status" value="2"/>
</dbReference>
<evidence type="ECO:0000313" key="5">
    <source>
        <dbReference type="EMBL" id="KON91074.1"/>
    </source>
</evidence>
<dbReference type="PANTHER" id="PTHR43080:SF2">
    <property type="entry name" value="CBS DOMAIN-CONTAINING PROTEIN"/>
    <property type="match status" value="1"/>
</dbReference>
<evidence type="ECO:0000259" key="4">
    <source>
        <dbReference type="PROSITE" id="PS51671"/>
    </source>
</evidence>
<dbReference type="InterPro" id="IPR046342">
    <property type="entry name" value="CBS_dom_sf"/>
</dbReference>
<keyword evidence="6" id="KW-1185">Reference proteome</keyword>
<dbReference type="PANTHER" id="PTHR43080">
    <property type="entry name" value="CBS DOMAIN-CONTAINING PROTEIN CBSX3, MITOCHONDRIAL"/>
    <property type="match status" value="1"/>
</dbReference>
<dbReference type="Pfam" id="PF01842">
    <property type="entry name" value="ACT"/>
    <property type="match status" value="1"/>
</dbReference>
<dbReference type="EMBL" id="LGUE01000001">
    <property type="protein sequence ID" value="KON91074.1"/>
    <property type="molecule type" value="Genomic_DNA"/>
</dbReference>
<sequence length="215" mass="24322">MIIEEIMKSNVETLRPDDSIETAIRLMREKKIKHIPIVDDEMKVLGIISDRDVKDAAPSILNEQSADFTLKNPVRQIMQQQVITGHPLDFVEEVAALFYEHRISCLPILKADKLVGIITETDLLYTLTQLTGANQPGSQIEVKVPHRAGILYEVAGIIRKHNANILSVLVYPDKQDEQQKVLVFRVQTMNPTRVIEEIKSEGYSVLWPNMPGMPS</sequence>
<dbReference type="PROSITE" id="PS51671">
    <property type="entry name" value="ACT"/>
    <property type="match status" value="1"/>
</dbReference>
<evidence type="ECO:0000256" key="2">
    <source>
        <dbReference type="PROSITE-ProRule" id="PRU00703"/>
    </source>
</evidence>
<dbReference type="PROSITE" id="PS51371">
    <property type="entry name" value="CBS"/>
    <property type="match status" value="2"/>
</dbReference>
<dbReference type="InterPro" id="IPR000644">
    <property type="entry name" value="CBS_dom"/>
</dbReference>
<dbReference type="AlphaFoldDB" id="A0A0M0GMK7"/>
<organism evidence="5 6">
    <name type="scientific">Rossellomorea marisflavi</name>
    <dbReference type="NCBI Taxonomy" id="189381"/>
    <lineage>
        <taxon>Bacteria</taxon>
        <taxon>Bacillati</taxon>
        <taxon>Bacillota</taxon>
        <taxon>Bacilli</taxon>
        <taxon>Bacillales</taxon>
        <taxon>Bacillaceae</taxon>
        <taxon>Rossellomorea</taxon>
    </lineage>
</organism>
<dbReference type="RefSeq" id="WP_053426316.1">
    <property type="nucleotide sequence ID" value="NZ_JAUKEE010000004.1"/>
</dbReference>
<comment type="caution">
    <text evidence="5">The sequence shown here is derived from an EMBL/GenBank/DDBJ whole genome shotgun (WGS) entry which is preliminary data.</text>
</comment>
<dbReference type="Gene3D" id="3.10.580.10">
    <property type="entry name" value="CBS-domain"/>
    <property type="match status" value="1"/>
</dbReference>
<dbReference type="Proteomes" id="UP000037405">
    <property type="component" value="Unassembled WGS sequence"/>
</dbReference>
<protein>
    <submittedName>
        <fullName evidence="5">Acetoin utilization protein AcuB</fullName>
    </submittedName>
</protein>
<feature type="domain" description="ACT" evidence="4">
    <location>
        <begin position="139"/>
        <end position="213"/>
    </location>
</feature>
<evidence type="ECO:0000259" key="3">
    <source>
        <dbReference type="PROSITE" id="PS51371"/>
    </source>
</evidence>
<dbReference type="CDD" id="cd04584">
    <property type="entry name" value="CBS_pair_AcuB_like"/>
    <property type="match status" value="1"/>
</dbReference>
<dbReference type="SUPFAM" id="SSF54631">
    <property type="entry name" value="CBS-domain pair"/>
    <property type="match status" value="1"/>
</dbReference>
<dbReference type="PATRIC" id="fig|189381.12.peg.182"/>
<dbReference type="STRING" id="189381.GCA_900166615_04286"/>
<feature type="domain" description="CBS" evidence="3">
    <location>
        <begin position="7"/>
        <end position="63"/>
    </location>
</feature>
<name>A0A0M0GMK7_9BACI</name>
<reference evidence="6" key="1">
    <citation type="submission" date="2015-07" db="EMBL/GenBank/DDBJ databases">
        <title>Fjat-14235 jcm11544.</title>
        <authorList>
            <person name="Liu B."/>
            <person name="Wang J."/>
            <person name="Zhu Y."/>
            <person name="Liu G."/>
            <person name="Chen Q."/>
            <person name="Chen Z."/>
            <person name="Lan J."/>
            <person name="Che J."/>
            <person name="Ge C."/>
            <person name="Shi H."/>
            <person name="Pan Z."/>
            <person name="Liu X."/>
        </authorList>
    </citation>
    <scope>NUCLEOTIDE SEQUENCE [LARGE SCALE GENOMIC DNA]</scope>
    <source>
        <strain evidence="6">JCM 11544</strain>
    </source>
</reference>